<gene>
    <name evidence="1" type="ORF">GCM10010468_14960</name>
</gene>
<evidence type="ECO:0000313" key="1">
    <source>
        <dbReference type="EMBL" id="GAA3201664.1"/>
    </source>
</evidence>
<protein>
    <recommendedName>
        <fullName evidence="3">DUF2357 domain-containing protein</fullName>
    </recommendedName>
</protein>
<dbReference type="Proteomes" id="UP001501237">
    <property type="component" value="Unassembled WGS sequence"/>
</dbReference>
<dbReference type="EMBL" id="BAAAUV010000003">
    <property type="protein sequence ID" value="GAA3201664.1"/>
    <property type="molecule type" value="Genomic_DNA"/>
</dbReference>
<comment type="caution">
    <text evidence="1">The sequence shown here is derived from an EMBL/GenBank/DDBJ whole genome shotgun (WGS) entry which is preliminary data.</text>
</comment>
<organism evidence="1 2">
    <name type="scientific">Actinocorallia longicatena</name>
    <dbReference type="NCBI Taxonomy" id="111803"/>
    <lineage>
        <taxon>Bacteria</taxon>
        <taxon>Bacillati</taxon>
        <taxon>Actinomycetota</taxon>
        <taxon>Actinomycetes</taxon>
        <taxon>Streptosporangiales</taxon>
        <taxon>Thermomonosporaceae</taxon>
        <taxon>Actinocorallia</taxon>
    </lineage>
</organism>
<accession>A0ABP6Q3B8</accession>
<name>A0ABP6Q3B8_9ACTN</name>
<keyword evidence="2" id="KW-1185">Reference proteome</keyword>
<reference evidence="2" key="1">
    <citation type="journal article" date="2019" name="Int. J. Syst. Evol. Microbiol.">
        <title>The Global Catalogue of Microorganisms (GCM) 10K type strain sequencing project: providing services to taxonomists for standard genome sequencing and annotation.</title>
        <authorList>
            <consortium name="The Broad Institute Genomics Platform"/>
            <consortium name="The Broad Institute Genome Sequencing Center for Infectious Disease"/>
            <person name="Wu L."/>
            <person name="Ma J."/>
        </authorList>
    </citation>
    <scope>NUCLEOTIDE SEQUENCE [LARGE SCALE GENOMIC DNA]</scope>
    <source>
        <strain evidence="2">JCM 9377</strain>
    </source>
</reference>
<proteinExistence type="predicted"/>
<evidence type="ECO:0000313" key="2">
    <source>
        <dbReference type="Proteomes" id="UP001501237"/>
    </source>
</evidence>
<sequence length="696" mass="76974">MEMSDLRVRIHDRVTGAEVAMPSGQVQPGRLYFAPGDLALTCDGVPVVPGSYLIQHRSWTLRNEDNGTTTSGEPMRADADTTSGQVIFNLGRELRELDGKPVEQWAVRTPLMGGSELDQRLHLLRLDKALTETLPALRSACHRPVTRLRSVERFVPIGQVRQIVPRAIAELSARSQDWARMTPSGVRPARLLSPVRESDLDFYENRMLAQLVDGLWAHARNRLSDVERIFRLLREIGTYADAAGGRPWRDSQRLFHIIADLYEKSERNKQAQELSALFADLRDVLAGLRGPSILPGVRRDADLGSALRSTNVLTNDARYRQAADLRRVWVAESAGTEDPERPQQWCEAFTFYAGLLLVHALDLVGLETSGSLGRGRTLLMGDLAMDWDDADVFVLRCGTRTLLRVVPLAHPFTASRQAGPVGHEIDVLQAARPTARTLVLYPGENSERTVLPLDVRLRAFQGCEAPAPTISGRPLALLPVSPLEIDSVIRLARSLRWAIVRERVEAYPVRVMCDRKLANALAEGSEWLTATPDGLLLRRPPAPYELQDAVRRVESSAPLRVGTRGPAGIDQLRTDLTAAAFEASETTRCPLCHTPCADPIRAVRLRDNDTFATHCVSCDQAWEIRRCAGCSSPFPVLHTRKEPPAPAHGDTLDRTFGSEMLTSRCWIRPAATLCPLCSKCPEPSSATCNRCSPVPT</sequence>
<evidence type="ECO:0008006" key="3">
    <source>
        <dbReference type="Google" id="ProtNLM"/>
    </source>
</evidence>